<protein>
    <submittedName>
        <fullName evidence="1">Uncharacterized protein</fullName>
    </submittedName>
</protein>
<dbReference type="AlphaFoldDB" id="A0AAW2ZBA9"/>
<keyword evidence="2" id="KW-1185">Reference proteome</keyword>
<comment type="caution">
    <text evidence="1">The sequence shown here is derived from an EMBL/GenBank/DDBJ whole genome shotgun (WGS) entry which is preliminary data.</text>
</comment>
<evidence type="ECO:0000313" key="2">
    <source>
        <dbReference type="Proteomes" id="UP001431209"/>
    </source>
</evidence>
<accession>A0AAW2ZBA9</accession>
<feature type="non-terminal residue" evidence="1">
    <location>
        <position position="1"/>
    </location>
</feature>
<evidence type="ECO:0000313" key="1">
    <source>
        <dbReference type="EMBL" id="KAL0486574.1"/>
    </source>
</evidence>
<organism evidence="1 2">
    <name type="scientific">Acrasis kona</name>
    <dbReference type="NCBI Taxonomy" id="1008807"/>
    <lineage>
        <taxon>Eukaryota</taxon>
        <taxon>Discoba</taxon>
        <taxon>Heterolobosea</taxon>
        <taxon>Tetramitia</taxon>
        <taxon>Eutetramitia</taxon>
        <taxon>Acrasidae</taxon>
        <taxon>Acrasis</taxon>
    </lineage>
</organism>
<sequence>IEFTVSFAQISISTFLAPPVPSFSLNLNWHCHCSNVTDQFHLDLNSIELNSLVL</sequence>
<dbReference type="EMBL" id="JAOPGA020001249">
    <property type="protein sequence ID" value="KAL0486574.1"/>
    <property type="molecule type" value="Genomic_DNA"/>
</dbReference>
<proteinExistence type="predicted"/>
<gene>
    <name evidence="1" type="ORF">AKO1_002243</name>
</gene>
<dbReference type="Proteomes" id="UP001431209">
    <property type="component" value="Unassembled WGS sequence"/>
</dbReference>
<name>A0AAW2ZBA9_9EUKA</name>
<reference evidence="1 2" key="1">
    <citation type="submission" date="2024-03" db="EMBL/GenBank/DDBJ databases">
        <title>The Acrasis kona genome and developmental transcriptomes reveal deep origins of eukaryotic multicellular pathways.</title>
        <authorList>
            <person name="Sheikh S."/>
            <person name="Fu C.-J."/>
            <person name="Brown M.W."/>
            <person name="Baldauf S.L."/>
        </authorList>
    </citation>
    <scope>NUCLEOTIDE SEQUENCE [LARGE SCALE GENOMIC DNA]</scope>
    <source>
        <strain evidence="1 2">ATCC MYA-3509</strain>
    </source>
</reference>